<evidence type="ECO:0000256" key="2">
    <source>
        <dbReference type="ARBA" id="ARBA00022737"/>
    </source>
</evidence>
<feature type="region of interest" description="Disordered" evidence="3">
    <location>
        <begin position="215"/>
        <end position="241"/>
    </location>
</feature>
<dbReference type="Pfam" id="PF03607">
    <property type="entry name" value="DCX"/>
    <property type="match status" value="1"/>
</dbReference>
<evidence type="ECO:0000256" key="1">
    <source>
        <dbReference type="ARBA" id="ARBA00022574"/>
    </source>
</evidence>
<feature type="region of interest" description="Disordered" evidence="3">
    <location>
        <begin position="23"/>
        <end position="59"/>
    </location>
</feature>
<proteinExistence type="predicted"/>
<dbReference type="AlphaFoldDB" id="A0A813SMC1"/>
<dbReference type="CDD" id="cd01617">
    <property type="entry name" value="DCX"/>
    <property type="match status" value="1"/>
</dbReference>
<dbReference type="Proteomes" id="UP000663828">
    <property type="component" value="Unassembled WGS sequence"/>
</dbReference>
<organism evidence="5 7">
    <name type="scientific">Adineta ricciae</name>
    <name type="common">Rotifer</name>
    <dbReference type="NCBI Taxonomy" id="249248"/>
    <lineage>
        <taxon>Eukaryota</taxon>
        <taxon>Metazoa</taxon>
        <taxon>Spiralia</taxon>
        <taxon>Gnathifera</taxon>
        <taxon>Rotifera</taxon>
        <taxon>Eurotatoria</taxon>
        <taxon>Bdelloidea</taxon>
        <taxon>Adinetida</taxon>
        <taxon>Adinetidae</taxon>
        <taxon>Adineta</taxon>
    </lineage>
</organism>
<keyword evidence="2" id="KW-0677">Repeat</keyword>
<evidence type="ECO:0000313" key="7">
    <source>
        <dbReference type="Proteomes" id="UP000663828"/>
    </source>
</evidence>
<name>A0A813SMC1_ADIRI</name>
<dbReference type="InterPro" id="IPR036572">
    <property type="entry name" value="Doublecortin_dom_sf"/>
</dbReference>
<reference evidence="5" key="1">
    <citation type="submission" date="2021-02" db="EMBL/GenBank/DDBJ databases">
        <authorList>
            <person name="Nowell W R."/>
        </authorList>
    </citation>
    <scope>NUCLEOTIDE SEQUENCE</scope>
</reference>
<feature type="domain" description="Doublecortin" evidence="4">
    <location>
        <begin position="128"/>
        <end position="202"/>
    </location>
</feature>
<dbReference type="SMART" id="SM00320">
    <property type="entry name" value="WD40"/>
    <property type="match status" value="8"/>
</dbReference>
<evidence type="ECO:0000313" key="6">
    <source>
        <dbReference type="EMBL" id="CAF0821814.1"/>
    </source>
</evidence>
<accession>A0A813SMC1</accession>
<dbReference type="GO" id="GO:0035556">
    <property type="term" value="P:intracellular signal transduction"/>
    <property type="evidence" value="ECO:0007669"/>
    <property type="project" value="InterPro"/>
</dbReference>
<feature type="compositionally biased region" description="Polar residues" evidence="3">
    <location>
        <begin position="26"/>
        <end position="40"/>
    </location>
</feature>
<dbReference type="InterPro" id="IPR015943">
    <property type="entry name" value="WD40/YVTN_repeat-like_dom_sf"/>
</dbReference>
<dbReference type="SMART" id="SM00537">
    <property type="entry name" value="DCX"/>
    <property type="match status" value="1"/>
</dbReference>
<protein>
    <recommendedName>
        <fullName evidence="4">Doublecortin domain-containing protein</fullName>
    </recommendedName>
</protein>
<dbReference type="SUPFAM" id="SSF89837">
    <property type="entry name" value="Doublecortin (DC)"/>
    <property type="match status" value="1"/>
</dbReference>
<comment type="caution">
    <text evidence="5">The sequence shown here is derived from an EMBL/GenBank/DDBJ whole genome shotgun (WGS) entry which is preliminary data.</text>
</comment>
<dbReference type="EMBL" id="CAJNOR010000100">
    <property type="protein sequence ID" value="CAF0796493.1"/>
    <property type="molecule type" value="Genomic_DNA"/>
</dbReference>
<dbReference type="InterPro" id="IPR055439">
    <property type="entry name" value="Beta-prop_EML_1st"/>
</dbReference>
<dbReference type="PROSITE" id="PS50309">
    <property type="entry name" value="DC"/>
    <property type="match status" value="1"/>
</dbReference>
<dbReference type="Gene3D" id="3.10.20.230">
    <property type="entry name" value="Doublecortin domain"/>
    <property type="match status" value="1"/>
</dbReference>
<dbReference type="InterPro" id="IPR003533">
    <property type="entry name" value="Doublecortin_dom"/>
</dbReference>
<dbReference type="Gene3D" id="2.130.10.10">
    <property type="entry name" value="YVTN repeat-like/Quinoprotein amine dehydrogenase"/>
    <property type="match status" value="2"/>
</dbReference>
<gene>
    <name evidence="6" type="ORF">EDS130_LOCUS5895</name>
    <name evidence="5" type="ORF">XAT740_LOCUS2753</name>
</gene>
<dbReference type="InterPro" id="IPR036322">
    <property type="entry name" value="WD40_repeat_dom_sf"/>
</dbReference>
<evidence type="ECO:0000259" key="4">
    <source>
        <dbReference type="PROSITE" id="PS50309"/>
    </source>
</evidence>
<keyword evidence="7" id="KW-1185">Reference proteome</keyword>
<dbReference type="PANTHER" id="PTHR13720">
    <property type="entry name" value="WD-40 REPEAT PROTEIN"/>
    <property type="match status" value="1"/>
</dbReference>
<sequence length="970" mass="109293">MSEPDTIYLDENDENLFQRQVFGQVDSPNGSLKRSQSDDYLSSAMVADEEEEELVQQPTRPIRKTKPISQIPKLKATKKISQSMIITDYKSPLTSSKRDSGSISVSSVKTPRQLLVMPSIKSRSVQGVLIRVFRNGEPHHPGIKISINELEIKSWEAFLNYLNQQAKLVLPTGAIKHVYGLNGYEIRSIAKLQNRQAYVVASGIFIKTKFQHANDPFTEDSEPPTAGQPKNGHFRIPGTKRWRSPPSNGDQIFILPYSRLNLYESILLNRNTTTTYDQWLIEEVTDLLSQYTGNDIITHLYAITKTVFTEVTSFSYLFNTLKVTDTFIACTEEEYQHAKRYLATMKPDDFFANSSLTRKPVMGTQRYIPKQVHIDAKLAIKWIHGYDGTKDQTKTLHALSDHEVLYVIGAICVIYDPAAKQQRFYTKHTNPITCVTTHQCHTLVASADTGAPKDRTRVSLHIWDSSKLQTVAEMRKEQFGIEIILLSFSPKPDDNLILMVARDKPKILLVVDWKRGEVIHSITSKSDKILSALFVFDTIEWIACVSQQHLVFYQINWNAKPLRITAQKESEVQNIYTGAIASDHSGELLVVGDKVGSLHVWSLVQDGPKLAVVKESVIENDVHIIVCINHNIFLLANGQNHIKIWNVGLNSFEHIQINEIFGTTQTICSLQKGLVIGTKSNYILMKDFDSDNVDIIMRGHITPSICICSNKNTDEFFSISSDRYLFKWNNRIKSVDWAIKSPQLISCAALHPERNIIVLGTETSKLLIYDTLSSYYITTITLKANTGVKSVRFSPDGGDLAIGLQNGSVFVFNVIGNGDFQLRTDGAPQQINVPVTDIIWSVDSSYLLAVYSDSNYHIWSMPAFSLMKEKNIQNITWQQMTHPITCFTFDKAVIDSQASAIVISPNLILCCSKDGQIRVFGNFYERSSQILPTGLGNVQTLIPSTQKNMYLMSMNNNPAIVEVEIIVESQ</sequence>
<dbReference type="InterPro" id="IPR001680">
    <property type="entry name" value="WD40_rpt"/>
</dbReference>
<dbReference type="EMBL" id="CAJNOJ010000016">
    <property type="protein sequence ID" value="CAF0821814.1"/>
    <property type="molecule type" value="Genomic_DNA"/>
</dbReference>
<dbReference type="Proteomes" id="UP000663852">
    <property type="component" value="Unassembled WGS sequence"/>
</dbReference>
<dbReference type="Pfam" id="PF23409">
    <property type="entry name" value="Beta-prop_EML"/>
    <property type="match status" value="1"/>
</dbReference>
<dbReference type="InterPro" id="IPR050630">
    <property type="entry name" value="WD_repeat_EMAP"/>
</dbReference>
<dbReference type="PANTHER" id="PTHR13720:SF33">
    <property type="entry name" value="HELP DOMAIN-CONTAINING PROTEIN"/>
    <property type="match status" value="1"/>
</dbReference>
<keyword evidence="1" id="KW-0853">WD repeat</keyword>
<dbReference type="OrthoDB" id="47802at2759"/>
<evidence type="ECO:0000313" key="5">
    <source>
        <dbReference type="EMBL" id="CAF0796493.1"/>
    </source>
</evidence>
<dbReference type="SUPFAM" id="SSF50978">
    <property type="entry name" value="WD40 repeat-like"/>
    <property type="match status" value="2"/>
</dbReference>
<evidence type="ECO:0000256" key="3">
    <source>
        <dbReference type="SAM" id="MobiDB-lite"/>
    </source>
</evidence>